<keyword evidence="1" id="KW-0175">Coiled coil</keyword>
<dbReference type="AlphaFoldDB" id="A0A8R2HQA5"/>
<dbReference type="EnsemblMetazoa" id="XM_021351872.2">
    <property type="protein sequence ID" value="XP_021207547.1"/>
    <property type="gene ID" value="LOC101738502"/>
</dbReference>
<feature type="region of interest" description="Disordered" evidence="2">
    <location>
        <begin position="221"/>
        <end position="250"/>
    </location>
</feature>
<evidence type="ECO:0000313" key="4">
    <source>
        <dbReference type="Proteomes" id="UP000005204"/>
    </source>
</evidence>
<dbReference type="GeneID" id="101738502"/>
<keyword evidence="4" id="KW-1185">Reference proteome</keyword>
<feature type="region of interest" description="Disordered" evidence="2">
    <location>
        <begin position="412"/>
        <end position="444"/>
    </location>
</feature>
<feature type="coiled-coil region" evidence="1">
    <location>
        <begin position="135"/>
        <end position="169"/>
    </location>
</feature>
<feature type="compositionally biased region" description="Basic and acidic residues" evidence="2">
    <location>
        <begin position="421"/>
        <end position="444"/>
    </location>
</feature>
<dbReference type="RefSeq" id="XP_021207547.1">
    <property type="nucleotide sequence ID" value="XM_021351872.3"/>
</dbReference>
<accession>A0A8R2HQA5</accession>
<evidence type="ECO:0000313" key="3">
    <source>
        <dbReference type="EnsemblMetazoa" id="XP_021207547.1"/>
    </source>
</evidence>
<dbReference type="KEGG" id="bmor:101738502"/>
<protein>
    <submittedName>
        <fullName evidence="3">Uncharacterized protein</fullName>
    </submittedName>
</protein>
<feature type="region of interest" description="Disordered" evidence="2">
    <location>
        <begin position="375"/>
        <end position="396"/>
    </location>
</feature>
<evidence type="ECO:0000256" key="1">
    <source>
        <dbReference type="SAM" id="Coils"/>
    </source>
</evidence>
<name>A0A8R2HQA5_BOMMO</name>
<reference evidence="3" key="2">
    <citation type="submission" date="2022-06" db="UniProtKB">
        <authorList>
            <consortium name="EnsemblMetazoa"/>
        </authorList>
    </citation>
    <scope>IDENTIFICATION</scope>
    <source>
        <strain evidence="3">p50T (Dazao)</strain>
    </source>
</reference>
<sequence>MSESTDVQALAKISTEVDESQIKVVFSSQCIKAQAFLVDKLRKQTDRLKEICNFMSSANVKLESEIKFAENEIISFRLSQETIKSANVELKKELLIAKESKLDIIERIKNGEKRYEELWLECKSRFESIPYVQKLLQAQNKMKELRSYVEELKDQAEKLSKEILIKRNDFANLNVKRAIELAVYITQDRPNDIKRIEEIKVQISELTKEIQEMHIEQDSGSIYNDVSISGNDSKKMNGSKSQDPDSSDLGKDIEVDLLGPLMIPKFQSNDDVDMISDKLEQVKKMDLLANTTHNIQSVPKPSTSKQHARGTLWTREKPDEYLSSFFDKPRNVEGKYKNYSRNKLINILEDVKLDKSDALDFVSKVVPEKLQPVHIIAPASGPDNNNDQIKQSKDSKECKTIQVVELTSQDDILIPPTQFTDTKDPKEDEKNTKNKLSQHENENAKQIDVVDDAEAGDDEVAKKEVICSLTSHSIDEEANKFEEIMEVDVTDTVNKSADASVVDQDDFSKIKDMIFKKHNLDLSPQFTYSKNISTNINKNVFTSKFFEKNEIHESNNEIADKECSNKAKCSEDRTRGDTVDVENAPEANATAMDVDVETNSQAIYQKQQNPVKGFLFSHGPNDIPDSLDISVSTTGFEDVDAEFPHCIDSSLLLSPKADLPMASQDVDVQSQEVPNFLTGLRKAGLSLFGESTKSKNDANTENNGEGFTFNFSGEEKKSRGGLFSMFH</sequence>
<reference evidence="4" key="1">
    <citation type="journal article" date="2008" name="Insect Biochem. Mol. Biol.">
        <title>The genome of a lepidopteran model insect, the silkworm Bombyx mori.</title>
        <authorList>
            <consortium name="International Silkworm Genome Consortium"/>
        </authorList>
    </citation>
    <scope>NUCLEOTIDE SEQUENCE [LARGE SCALE GENOMIC DNA]</scope>
    <source>
        <strain evidence="4">p50T</strain>
    </source>
</reference>
<feature type="compositionally biased region" description="Polar residues" evidence="2">
    <location>
        <begin position="699"/>
        <end position="711"/>
    </location>
</feature>
<feature type="compositionally biased region" description="Polar residues" evidence="2">
    <location>
        <begin position="221"/>
        <end position="241"/>
    </location>
</feature>
<dbReference type="Proteomes" id="UP000005204">
    <property type="component" value="Unassembled WGS sequence"/>
</dbReference>
<proteinExistence type="predicted"/>
<organism evidence="3 4">
    <name type="scientific">Bombyx mori</name>
    <name type="common">Silk moth</name>
    <dbReference type="NCBI Taxonomy" id="7091"/>
    <lineage>
        <taxon>Eukaryota</taxon>
        <taxon>Metazoa</taxon>
        <taxon>Ecdysozoa</taxon>
        <taxon>Arthropoda</taxon>
        <taxon>Hexapoda</taxon>
        <taxon>Insecta</taxon>
        <taxon>Pterygota</taxon>
        <taxon>Neoptera</taxon>
        <taxon>Endopterygota</taxon>
        <taxon>Lepidoptera</taxon>
        <taxon>Glossata</taxon>
        <taxon>Ditrysia</taxon>
        <taxon>Bombycoidea</taxon>
        <taxon>Bombycidae</taxon>
        <taxon>Bombycinae</taxon>
        <taxon>Bombyx</taxon>
    </lineage>
</organism>
<evidence type="ECO:0000256" key="2">
    <source>
        <dbReference type="SAM" id="MobiDB-lite"/>
    </source>
</evidence>
<feature type="region of interest" description="Disordered" evidence="2">
    <location>
        <begin position="691"/>
        <end position="716"/>
    </location>
</feature>